<name>A0A0S4MM32_ECHMU</name>
<dbReference type="AlphaFoldDB" id="A0A0S4MM32"/>
<feature type="region of interest" description="Disordered" evidence="1">
    <location>
        <begin position="110"/>
        <end position="164"/>
    </location>
</feature>
<sequence>MEDVPPPLLLHNFAYYLAGQEALTFPLLTYLPASTQMLSSNATSCRVELASASSLGCSLLVYLMRHLTAREQTTLNSISQLAIHPSIVTTRLTFYCHYGRQHAQRRRLADIENAHRSDEESRTARHRRKSADKCPTLPLHPPTHRKPTARHWRGVNPQSFLSCE</sequence>
<evidence type="ECO:0000313" key="2">
    <source>
        <dbReference type="EMBL" id="CUT99827.1"/>
    </source>
</evidence>
<feature type="compositionally biased region" description="Basic and acidic residues" evidence="1">
    <location>
        <begin position="110"/>
        <end position="123"/>
    </location>
</feature>
<organism evidence="2 3">
    <name type="scientific">Echinococcus multilocularis</name>
    <name type="common">Fox tapeworm</name>
    <dbReference type="NCBI Taxonomy" id="6211"/>
    <lineage>
        <taxon>Eukaryota</taxon>
        <taxon>Metazoa</taxon>
        <taxon>Spiralia</taxon>
        <taxon>Lophotrochozoa</taxon>
        <taxon>Platyhelminthes</taxon>
        <taxon>Cestoda</taxon>
        <taxon>Eucestoda</taxon>
        <taxon>Cyclophyllidea</taxon>
        <taxon>Taeniidae</taxon>
        <taxon>Echinococcus</taxon>
    </lineage>
</organism>
<protein>
    <submittedName>
        <fullName evidence="2">Function: nothing can be assessed about the possible function from these data</fullName>
    </submittedName>
</protein>
<reference evidence="2" key="1">
    <citation type="journal article" date="2013" name="Nature">
        <title>The genomes of four tapeworm species reveal adaptations to parasitism.</title>
        <authorList>
            <person name="Tsai I.J."/>
            <person name="Zarowiecki M."/>
            <person name="Holroyd N."/>
            <person name="Garciarrubio A."/>
            <person name="Sanchez-Flores A."/>
            <person name="Brooks K.L."/>
            <person name="Tracey A."/>
            <person name="Bobes R.J."/>
            <person name="Fragoso G."/>
            <person name="Sciutto E."/>
            <person name="Aslett M."/>
            <person name="Beasley H."/>
            <person name="Bennett H.M."/>
            <person name="Cai J."/>
            <person name="Camicia F."/>
            <person name="Clark R."/>
            <person name="Cucher M."/>
            <person name="De Silva N."/>
            <person name="Day T.A."/>
            <person name="Deplazes P."/>
            <person name="Estrada K."/>
            <person name="Fernandez C."/>
            <person name="Holland P.W."/>
            <person name="Hou J."/>
            <person name="Hu S."/>
            <person name="Huckvale T."/>
            <person name="Hung S.S."/>
            <person name="Kamenetzky L."/>
            <person name="Keane J.A."/>
            <person name="Kiss F."/>
            <person name="Koziol U."/>
            <person name="Lambert O."/>
            <person name="Liu K."/>
            <person name="Luo X."/>
            <person name="Luo Y."/>
            <person name="Macchiaroli N."/>
            <person name="Nichol S."/>
            <person name="Paps J."/>
            <person name="Parkinson J."/>
            <person name="Pouchkina-Stantcheva N."/>
            <person name="Riddiford N."/>
            <person name="Rosenzvit M."/>
            <person name="Salinas G."/>
            <person name="Wasmuth J.D."/>
            <person name="Zamanian M."/>
            <person name="Zheng Y."/>
            <person name="Cai X."/>
            <person name="Soberon X."/>
            <person name="Olson P.D."/>
            <person name="Laclette J.P."/>
            <person name="Brehm K."/>
            <person name="Berriman M."/>
            <person name="Garciarrubio A."/>
            <person name="Bobes R.J."/>
            <person name="Fragoso G."/>
            <person name="Sanchez-Flores A."/>
            <person name="Estrada K."/>
            <person name="Cevallos M.A."/>
            <person name="Morett E."/>
            <person name="Gonzalez V."/>
            <person name="Portillo T."/>
            <person name="Ochoa-Leyva A."/>
            <person name="Jose M.V."/>
            <person name="Sciutto E."/>
            <person name="Landa A."/>
            <person name="Jimenez L."/>
            <person name="Valdes V."/>
            <person name="Carrero J.C."/>
            <person name="Larralde C."/>
            <person name="Morales-Montor J."/>
            <person name="Limon-Lason J."/>
            <person name="Soberon X."/>
            <person name="Laclette J.P."/>
        </authorList>
    </citation>
    <scope>NUCLEOTIDE SEQUENCE [LARGE SCALE GENOMIC DNA]</scope>
</reference>
<accession>A0A0S4MM32</accession>
<reference evidence="2" key="2">
    <citation type="submission" date="2015-11" db="EMBL/GenBank/DDBJ databases">
        <authorList>
            <person name="Zhang Y."/>
            <person name="Guo Z."/>
        </authorList>
    </citation>
    <scope>NUCLEOTIDE SEQUENCE</scope>
</reference>
<feature type="compositionally biased region" description="Basic residues" evidence="1">
    <location>
        <begin position="142"/>
        <end position="153"/>
    </location>
</feature>
<evidence type="ECO:0000313" key="3">
    <source>
        <dbReference type="Proteomes" id="UP000017246"/>
    </source>
</evidence>
<proteinExistence type="predicted"/>
<keyword evidence="3" id="KW-1185">Reference proteome</keyword>
<evidence type="ECO:0000256" key="1">
    <source>
        <dbReference type="SAM" id="MobiDB-lite"/>
    </source>
</evidence>
<dbReference type="Proteomes" id="UP000017246">
    <property type="component" value="Unassembled WGS sequence"/>
</dbReference>
<dbReference type="EMBL" id="LN902849">
    <property type="protein sequence ID" value="CUT99827.1"/>
    <property type="molecule type" value="Genomic_DNA"/>
</dbReference>